<dbReference type="EMBL" id="BDGU01000067">
    <property type="protein sequence ID" value="GAW01598.1"/>
    <property type="molecule type" value="Genomic_DNA"/>
</dbReference>
<dbReference type="Proteomes" id="UP000188533">
    <property type="component" value="Unassembled WGS sequence"/>
</dbReference>
<dbReference type="AlphaFoldDB" id="A0A1Q3E2W3"/>
<keyword evidence="1" id="KW-0732">Signal</keyword>
<sequence>MRLNLTYVVVVVAGIGLSVISSVKAAPVPTVFVKFREPCGIDSGTPSAPKEVKAELQKLVESYAEFLTIKPRDCPVVQLENTFISQRANGPHNYEVDFHGMGECKEKGDCTVGFVGGLPSINKGYHVIFPKHLFASGTYEPNPHAIR</sequence>
<reference evidence="2 3" key="1">
    <citation type="submission" date="2016-08" db="EMBL/GenBank/DDBJ databases">
        <authorList>
            <consortium name="Lentinula edodes genome sequencing consortium"/>
            <person name="Sakamoto Y."/>
            <person name="Nakade K."/>
            <person name="Sato S."/>
            <person name="Yoshida Y."/>
            <person name="Miyazaki K."/>
            <person name="Natsume S."/>
            <person name="Konno N."/>
        </authorList>
    </citation>
    <scope>NUCLEOTIDE SEQUENCE [LARGE SCALE GENOMIC DNA]</scope>
    <source>
        <strain evidence="2 3">NBRC 111202</strain>
    </source>
</reference>
<evidence type="ECO:0000313" key="3">
    <source>
        <dbReference type="Proteomes" id="UP000188533"/>
    </source>
</evidence>
<comment type="caution">
    <text evidence="2">The sequence shown here is derived from an EMBL/GenBank/DDBJ whole genome shotgun (WGS) entry which is preliminary data.</text>
</comment>
<protein>
    <submittedName>
        <fullName evidence="2">Uncharacterized protein</fullName>
    </submittedName>
</protein>
<evidence type="ECO:0000313" key="2">
    <source>
        <dbReference type="EMBL" id="GAW01598.1"/>
    </source>
</evidence>
<organism evidence="2 3">
    <name type="scientific">Lentinula edodes</name>
    <name type="common">Shiitake mushroom</name>
    <name type="synonym">Lentinus edodes</name>
    <dbReference type="NCBI Taxonomy" id="5353"/>
    <lineage>
        <taxon>Eukaryota</taxon>
        <taxon>Fungi</taxon>
        <taxon>Dikarya</taxon>
        <taxon>Basidiomycota</taxon>
        <taxon>Agaricomycotina</taxon>
        <taxon>Agaricomycetes</taxon>
        <taxon>Agaricomycetidae</taxon>
        <taxon>Agaricales</taxon>
        <taxon>Marasmiineae</taxon>
        <taxon>Omphalotaceae</taxon>
        <taxon>Lentinula</taxon>
    </lineage>
</organism>
<reference evidence="2 3" key="2">
    <citation type="submission" date="2017-02" db="EMBL/GenBank/DDBJ databases">
        <title>A genome survey and senescence transcriptome analysis in Lentinula edodes.</title>
        <authorList>
            <person name="Sakamoto Y."/>
            <person name="Nakade K."/>
            <person name="Sato S."/>
            <person name="Yoshida Y."/>
            <person name="Miyazaki K."/>
            <person name="Natsume S."/>
            <person name="Konno N."/>
        </authorList>
    </citation>
    <scope>NUCLEOTIDE SEQUENCE [LARGE SCALE GENOMIC DNA]</scope>
    <source>
        <strain evidence="2 3">NBRC 111202</strain>
    </source>
</reference>
<feature type="chain" id="PRO_5012795089" evidence="1">
    <location>
        <begin position="26"/>
        <end position="147"/>
    </location>
</feature>
<proteinExistence type="predicted"/>
<accession>A0A1Q3E2W3</accession>
<evidence type="ECO:0000256" key="1">
    <source>
        <dbReference type="SAM" id="SignalP"/>
    </source>
</evidence>
<feature type="signal peptide" evidence="1">
    <location>
        <begin position="1"/>
        <end position="25"/>
    </location>
</feature>
<name>A0A1Q3E2W3_LENED</name>
<gene>
    <name evidence="2" type="ORF">LENED_003201</name>
</gene>
<keyword evidence="3" id="KW-1185">Reference proteome</keyword>